<accession>R9ZZX6</accession>
<gene>
    <name evidence="1" type="ORF">Phi38:1_gp040</name>
</gene>
<evidence type="ECO:0000313" key="1">
    <source>
        <dbReference type="EMBL" id="AGO48070.1"/>
    </source>
</evidence>
<sequence length="161" mass="18070">MSKTIYEKDGRLHHLGYPLGAVLNESLNTLKSMAKIVNIEFSKSKLERMNIFCMGSSGAITAAIILNEISNESNDIWIIHVKKDGEKSHSSRVDCKNNAFNIIVDDFVESGKTIGKVYKNAIKRSNVSKIDLVIFSGDVTQDFADWIDWDKPLISKVISKY</sequence>
<keyword evidence="1" id="KW-0808">Transferase</keyword>
<reference evidence="1 2" key="1">
    <citation type="journal article" date="2013" name="Proc. Natl. Acad. Sci. U.S.A.">
        <title>Twelve previously unknown phage genera are ubiquitous in global oceans.</title>
        <authorList>
            <person name="Holmfeldt K."/>
            <person name="Solonenko N."/>
            <person name="Shah M."/>
            <person name="Corrier K."/>
            <person name="Riemann L."/>
            <person name="Verberkmoes N.C."/>
            <person name="Sullivan M.B."/>
        </authorList>
    </citation>
    <scope>NUCLEOTIDE SEQUENCE [LARGE SCALE GENOMIC DNA]</scope>
    <source>
        <strain evidence="1">Phi38:1</strain>
    </source>
</reference>
<proteinExistence type="predicted"/>
<dbReference type="GeneID" id="16796814"/>
<dbReference type="RefSeq" id="YP_008241421.1">
    <property type="nucleotide sequence ID" value="NC_021796.1"/>
</dbReference>
<dbReference type="Gene3D" id="3.40.50.2020">
    <property type="match status" value="1"/>
</dbReference>
<organism evidence="1 2">
    <name type="scientific">Cellulophaga phage phi38:1</name>
    <dbReference type="NCBI Taxonomy" id="1327977"/>
    <lineage>
        <taxon>Viruses</taxon>
        <taxon>Duplodnaviria</taxon>
        <taxon>Heunggongvirae</taxon>
        <taxon>Uroviricota</taxon>
        <taxon>Caudoviricetes</taxon>
        <taxon>Pervagoviridae</taxon>
        <taxon>Callevirus</taxon>
        <taxon>Callevirus phi38una</taxon>
    </lineage>
</organism>
<evidence type="ECO:0000313" key="2">
    <source>
        <dbReference type="Proteomes" id="UP000014715"/>
    </source>
</evidence>
<dbReference type="InterPro" id="IPR029057">
    <property type="entry name" value="PRTase-like"/>
</dbReference>
<keyword evidence="2" id="KW-1185">Reference proteome</keyword>
<dbReference type="GO" id="GO:0016740">
    <property type="term" value="F:transferase activity"/>
    <property type="evidence" value="ECO:0007669"/>
    <property type="project" value="UniProtKB-KW"/>
</dbReference>
<dbReference type="Proteomes" id="UP000014715">
    <property type="component" value="Segment"/>
</dbReference>
<name>R9ZZX6_9CAUD</name>
<protein>
    <submittedName>
        <fullName evidence="1">Putative phosphoribosyl transferase</fullName>
    </submittedName>
</protein>
<reference evidence="2" key="2">
    <citation type="submission" date="2013-03" db="EMBL/GenBank/DDBJ databases">
        <title>The Cellulophaga phages: a novel, diverse, and globally ubiquitous model system.</title>
        <authorList>
            <person name="Holmfeldt K."/>
            <person name="Solonenko N."/>
            <person name="Shah M."/>
            <person name="Corrier K."/>
            <person name="Riemann L."/>
            <person name="VerBerkmoes N.C."/>
            <person name="Sullivan M.B."/>
        </authorList>
    </citation>
    <scope>NUCLEOTIDE SEQUENCE [LARGE SCALE GENOMIC DNA]</scope>
</reference>
<dbReference type="EMBL" id="KC821614">
    <property type="protein sequence ID" value="AGO48070.1"/>
    <property type="molecule type" value="Genomic_DNA"/>
</dbReference>
<dbReference type="KEGG" id="vg:16796814"/>